<dbReference type="GO" id="GO:0005634">
    <property type="term" value="C:nucleus"/>
    <property type="evidence" value="ECO:0007669"/>
    <property type="project" value="TreeGrafter"/>
</dbReference>
<feature type="region of interest" description="Disordered" evidence="1">
    <location>
        <begin position="397"/>
        <end position="424"/>
    </location>
</feature>
<accession>A0A0U1M089</accession>
<dbReference type="Proteomes" id="UP000054383">
    <property type="component" value="Unassembled WGS sequence"/>
</dbReference>
<dbReference type="Pfam" id="PF10253">
    <property type="entry name" value="PRCC"/>
    <property type="match status" value="1"/>
</dbReference>
<sequence length="424" mass="44894">MALVQYSDSEGSDAEDQQPKPAPVSVSKEPAATETKPSPKFSSLVDRANPRKIRVALPEIKAENEGDAGGDEDGPARKKPKTGAGGGLFSGFNSILPAPKRANQPATTTTTSKTGAPRKVFSLKTGAAPGFDRQADAELRQEQALNEVADNDKDIPKPGSLAGGSTGEGSLLKEANYKKQGNAMAFKPLSVARNGPKKKSAAFVAAKAAAKNAGISKPTDTTTLKSPASEKKASEPATSATPTAVPPPKPKVSLFSFSSEEKDTPSEPTSGYESILYKPPGHDDASALQEDSASLEYHHDQQPASYPTPSTQQNSSLDSIADDLNLSRAQRRQLMGRNPGVSLANSRIVNFNTDTEYAANQEMLSKTTEEELASQQHNPVRAIAPGKHSLRQLVQAANSQKDALEDSFAAGRRNKKEAGSRYGW</sequence>
<dbReference type="InterPro" id="IPR018800">
    <property type="entry name" value="PRCC"/>
</dbReference>
<evidence type="ECO:0000313" key="2">
    <source>
        <dbReference type="EMBL" id="CRG88959.1"/>
    </source>
</evidence>
<dbReference type="OrthoDB" id="2555634at2759"/>
<feature type="region of interest" description="Disordered" evidence="1">
    <location>
        <begin position="207"/>
        <end position="321"/>
    </location>
</feature>
<feature type="region of interest" description="Disordered" evidence="1">
    <location>
        <begin position="147"/>
        <end position="173"/>
    </location>
</feature>
<evidence type="ECO:0000313" key="3">
    <source>
        <dbReference type="Proteomes" id="UP000054383"/>
    </source>
</evidence>
<evidence type="ECO:0000256" key="1">
    <source>
        <dbReference type="SAM" id="MobiDB-lite"/>
    </source>
</evidence>
<organism evidence="2 3">
    <name type="scientific">Talaromyces islandicus</name>
    <name type="common">Penicillium islandicum</name>
    <dbReference type="NCBI Taxonomy" id="28573"/>
    <lineage>
        <taxon>Eukaryota</taxon>
        <taxon>Fungi</taxon>
        <taxon>Dikarya</taxon>
        <taxon>Ascomycota</taxon>
        <taxon>Pezizomycotina</taxon>
        <taxon>Eurotiomycetes</taxon>
        <taxon>Eurotiomycetidae</taxon>
        <taxon>Eurotiales</taxon>
        <taxon>Trichocomaceae</taxon>
        <taxon>Talaromyces</taxon>
        <taxon>Talaromyces sect. Islandici</taxon>
    </lineage>
</organism>
<dbReference type="AlphaFoldDB" id="A0A0U1M089"/>
<dbReference type="OMA" id="KPLMFRP"/>
<evidence type="ECO:0008006" key="4">
    <source>
        <dbReference type="Google" id="ProtNLM"/>
    </source>
</evidence>
<dbReference type="PANTHER" id="PTHR13621">
    <property type="entry name" value="PROLINE-RICH PROTEIN PRCC"/>
    <property type="match status" value="1"/>
</dbReference>
<dbReference type="EMBL" id="CVMT01000005">
    <property type="protein sequence ID" value="CRG88959.1"/>
    <property type="molecule type" value="Genomic_DNA"/>
</dbReference>
<proteinExistence type="predicted"/>
<protein>
    <recommendedName>
        <fullName evidence="4">Mitotic checkpoint regulator, MAD2B-interacting-domain-containing protein</fullName>
    </recommendedName>
</protein>
<gene>
    <name evidence="2" type="ORF">PISL3812_05994</name>
</gene>
<dbReference type="PANTHER" id="PTHR13621:SF2">
    <property type="entry name" value="PROLINE-RICH PROTEIN PRCC"/>
    <property type="match status" value="1"/>
</dbReference>
<dbReference type="STRING" id="28573.A0A0U1M089"/>
<reference evidence="2 3" key="1">
    <citation type="submission" date="2015-04" db="EMBL/GenBank/DDBJ databases">
        <authorList>
            <person name="Syromyatnikov M.Y."/>
            <person name="Popov V.N."/>
        </authorList>
    </citation>
    <scope>NUCLEOTIDE SEQUENCE [LARGE SCALE GENOMIC DNA]</scope>
    <source>
        <strain evidence="2">WF-38-12</strain>
    </source>
</reference>
<keyword evidence="3" id="KW-1185">Reference proteome</keyword>
<feature type="region of interest" description="Disordered" evidence="1">
    <location>
        <begin position="1"/>
        <end position="120"/>
    </location>
</feature>
<feature type="compositionally biased region" description="Polar residues" evidence="1">
    <location>
        <begin position="302"/>
        <end position="318"/>
    </location>
</feature>
<name>A0A0U1M089_TALIS</name>